<evidence type="ECO:0000256" key="1">
    <source>
        <dbReference type="SAM" id="MobiDB-lite"/>
    </source>
</evidence>
<accession>A0A4U6TUA4</accession>
<reference evidence="2" key="1">
    <citation type="submission" date="2019-03" db="EMBL/GenBank/DDBJ databases">
        <title>WGS assembly of Setaria viridis.</title>
        <authorList>
            <person name="Huang P."/>
            <person name="Jenkins J."/>
            <person name="Grimwood J."/>
            <person name="Barry K."/>
            <person name="Healey A."/>
            <person name="Mamidi S."/>
            <person name="Sreedasyam A."/>
            <person name="Shu S."/>
            <person name="Feldman M."/>
            <person name="Wu J."/>
            <person name="Yu Y."/>
            <person name="Chen C."/>
            <person name="Johnson J."/>
            <person name="Rokhsar D."/>
            <person name="Baxter I."/>
            <person name="Schmutz J."/>
            <person name="Brutnell T."/>
            <person name="Kellogg E."/>
        </authorList>
    </citation>
    <scope>NUCLEOTIDE SEQUENCE [LARGE SCALE GENOMIC DNA]</scope>
</reference>
<feature type="compositionally biased region" description="Gly residues" evidence="1">
    <location>
        <begin position="109"/>
        <end position="141"/>
    </location>
</feature>
<dbReference type="OMA" id="FRRRAQW"/>
<feature type="compositionally biased region" description="Basic and acidic residues" evidence="1">
    <location>
        <begin position="203"/>
        <end position="217"/>
    </location>
</feature>
<feature type="region of interest" description="Disordered" evidence="1">
    <location>
        <begin position="36"/>
        <end position="217"/>
    </location>
</feature>
<feature type="compositionally biased region" description="Basic residues" evidence="1">
    <location>
        <begin position="142"/>
        <end position="195"/>
    </location>
</feature>
<proteinExistence type="predicted"/>
<protein>
    <submittedName>
        <fullName evidence="2">Uncharacterized protein</fullName>
    </submittedName>
</protein>
<dbReference type="AlphaFoldDB" id="A0A4U6TUA4"/>
<sequence length="305" mass="32069">MGDGPQDGWTIYLVVAAVWIVDDDWARGWLVAGQLGSERDGTGATGAQDSLGDLPRTEKIHQCEDGKEAGSKTTARGRSIKKHIRRGVSGPLGHLEGVDGRGDGDGGEGEGGAEAGGAVGGGGRRGLGGGAGGRRVGGGRGRGGHRGLGRRRGRGRRGRGRRGRGRRCDRRRGRWRHRGRRGGRGRRGRLGRRGRGAAGRLRRGGDGEEGEHGEHGEVRSGHRWWRLEEFGSPGSLLGLPWLCSGEIELVGGNASGGVWGEEDVRRRGAYKVAAFAARPPPRSCAAAVPLCSAGQRRCSCPCLPA</sequence>
<evidence type="ECO:0000313" key="3">
    <source>
        <dbReference type="Proteomes" id="UP000298652"/>
    </source>
</evidence>
<dbReference type="Proteomes" id="UP000298652">
    <property type="component" value="Chromosome 7"/>
</dbReference>
<dbReference type="EMBL" id="CM016558">
    <property type="protein sequence ID" value="TKW04703.1"/>
    <property type="molecule type" value="Genomic_DNA"/>
</dbReference>
<evidence type="ECO:0000313" key="2">
    <source>
        <dbReference type="EMBL" id="TKW04703.1"/>
    </source>
</evidence>
<dbReference type="Gramene" id="TKW04703">
    <property type="protein sequence ID" value="TKW04703"/>
    <property type="gene ID" value="SEVIR_7G126600v2"/>
</dbReference>
<name>A0A4U6TUA4_SETVI</name>
<organism evidence="2 3">
    <name type="scientific">Setaria viridis</name>
    <name type="common">Green bristlegrass</name>
    <name type="synonym">Setaria italica subsp. viridis</name>
    <dbReference type="NCBI Taxonomy" id="4556"/>
    <lineage>
        <taxon>Eukaryota</taxon>
        <taxon>Viridiplantae</taxon>
        <taxon>Streptophyta</taxon>
        <taxon>Embryophyta</taxon>
        <taxon>Tracheophyta</taxon>
        <taxon>Spermatophyta</taxon>
        <taxon>Magnoliopsida</taxon>
        <taxon>Liliopsida</taxon>
        <taxon>Poales</taxon>
        <taxon>Poaceae</taxon>
        <taxon>PACMAD clade</taxon>
        <taxon>Panicoideae</taxon>
        <taxon>Panicodae</taxon>
        <taxon>Paniceae</taxon>
        <taxon>Cenchrinae</taxon>
        <taxon>Setaria</taxon>
    </lineage>
</organism>
<gene>
    <name evidence="2" type="ORF">SEVIR_7G126600v2</name>
</gene>
<keyword evidence="3" id="KW-1185">Reference proteome</keyword>
<feature type="compositionally biased region" description="Basic and acidic residues" evidence="1">
    <location>
        <begin position="55"/>
        <end position="70"/>
    </location>
</feature>